<reference evidence="2" key="1">
    <citation type="submission" date="2020-05" db="EMBL/GenBank/DDBJ databases">
        <authorList>
            <person name="Chiriac C."/>
            <person name="Salcher M."/>
            <person name="Ghai R."/>
            <person name="Kavagutti S V."/>
        </authorList>
    </citation>
    <scope>NUCLEOTIDE SEQUENCE</scope>
</reference>
<protein>
    <submittedName>
        <fullName evidence="2">Uncharacterized protein</fullName>
    </submittedName>
</protein>
<dbReference type="EMBL" id="LR796212">
    <property type="protein sequence ID" value="CAB4127653.1"/>
    <property type="molecule type" value="Genomic_DNA"/>
</dbReference>
<dbReference type="EMBL" id="LR798239">
    <property type="protein sequence ID" value="CAB5212352.1"/>
    <property type="molecule type" value="Genomic_DNA"/>
</dbReference>
<sequence>MLKDSDRQVQDIKILQKVNSAHREAFREKFPGQLEHCLRLMSERLQAGLDKRDGVDLTNPETWKLLPHELAELSSSMYYIYCIRASLDAESEQPE</sequence>
<evidence type="ECO:0000313" key="1">
    <source>
        <dbReference type="EMBL" id="CAB4127653.1"/>
    </source>
</evidence>
<proteinExistence type="predicted"/>
<accession>A0A6J7WEE4</accession>
<gene>
    <name evidence="2" type="ORF">UFOVP186_6</name>
    <name evidence="1" type="ORF">UFOVP94_37</name>
</gene>
<name>A0A6J7WEE4_9CAUD</name>
<organism evidence="2">
    <name type="scientific">uncultured Caudovirales phage</name>
    <dbReference type="NCBI Taxonomy" id="2100421"/>
    <lineage>
        <taxon>Viruses</taxon>
        <taxon>Duplodnaviria</taxon>
        <taxon>Heunggongvirae</taxon>
        <taxon>Uroviricota</taxon>
        <taxon>Caudoviricetes</taxon>
        <taxon>Peduoviridae</taxon>
        <taxon>Maltschvirus</taxon>
        <taxon>Maltschvirus maltsch</taxon>
    </lineage>
</organism>
<evidence type="ECO:0000313" key="2">
    <source>
        <dbReference type="EMBL" id="CAB5212352.1"/>
    </source>
</evidence>